<dbReference type="InterPro" id="IPR014721">
    <property type="entry name" value="Ribsml_uS5_D2-typ_fold_subgr"/>
</dbReference>
<dbReference type="EMBL" id="FOIT01000001">
    <property type="protein sequence ID" value="SEV82201.1"/>
    <property type="molecule type" value="Genomic_DNA"/>
</dbReference>
<feature type="domain" description="DNA mismatch repair protein S5" evidence="7">
    <location>
        <begin position="208"/>
        <end position="326"/>
    </location>
</feature>
<feature type="region of interest" description="Disordered" evidence="5">
    <location>
        <begin position="392"/>
        <end position="411"/>
    </location>
</feature>
<evidence type="ECO:0000256" key="3">
    <source>
        <dbReference type="ARBA" id="ARBA00023204"/>
    </source>
</evidence>
<dbReference type="Gene3D" id="3.30.230.10">
    <property type="match status" value="1"/>
</dbReference>
<dbReference type="Pfam" id="PF13589">
    <property type="entry name" value="HATPase_c_3"/>
    <property type="match status" value="1"/>
</dbReference>
<dbReference type="HAMAP" id="MF_00149">
    <property type="entry name" value="DNA_mis_repair"/>
    <property type="match status" value="1"/>
</dbReference>
<dbReference type="InterPro" id="IPR038973">
    <property type="entry name" value="MutL/Mlh/Pms-like"/>
</dbReference>
<name>A0A662Z2T1_9STAP</name>
<dbReference type="SMART" id="SM00853">
    <property type="entry name" value="MutL_C"/>
    <property type="match status" value="1"/>
</dbReference>
<keyword evidence="2 4" id="KW-0227">DNA damage</keyword>
<dbReference type="NCBIfam" id="TIGR00585">
    <property type="entry name" value="mutl"/>
    <property type="match status" value="1"/>
</dbReference>
<dbReference type="Gene3D" id="3.30.1540.20">
    <property type="entry name" value="MutL, C-terminal domain, dimerisation subdomain"/>
    <property type="match status" value="1"/>
</dbReference>
<dbReference type="RefSeq" id="WP_091473054.1">
    <property type="nucleotide sequence ID" value="NZ_FOIT01000001.1"/>
</dbReference>
<dbReference type="GO" id="GO:0006298">
    <property type="term" value="P:mismatch repair"/>
    <property type="evidence" value="ECO:0007669"/>
    <property type="project" value="UniProtKB-UniRule"/>
</dbReference>
<organism evidence="8 9">
    <name type="scientific">Aliicoccus persicus</name>
    <dbReference type="NCBI Taxonomy" id="930138"/>
    <lineage>
        <taxon>Bacteria</taxon>
        <taxon>Bacillati</taxon>
        <taxon>Bacillota</taxon>
        <taxon>Bacilli</taxon>
        <taxon>Bacillales</taxon>
        <taxon>Staphylococcaceae</taxon>
        <taxon>Aliicoccus</taxon>
    </lineage>
</organism>
<dbReference type="CDD" id="cd00782">
    <property type="entry name" value="MutL_Trans"/>
    <property type="match status" value="1"/>
</dbReference>
<dbReference type="GO" id="GO:0140664">
    <property type="term" value="F:ATP-dependent DNA damage sensor activity"/>
    <property type="evidence" value="ECO:0007669"/>
    <property type="project" value="InterPro"/>
</dbReference>
<dbReference type="Gene3D" id="3.30.565.10">
    <property type="entry name" value="Histidine kinase-like ATPase, C-terminal domain"/>
    <property type="match status" value="1"/>
</dbReference>
<protein>
    <recommendedName>
        <fullName evidence="4">DNA mismatch repair protein MutL</fullName>
    </recommendedName>
</protein>
<dbReference type="InterPro" id="IPR037198">
    <property type="entry name" value="MutL_C_sf"/>
</dbReference>
<sequence length="608" mass="69622">MSKIKVLDKILQDKIAAGEVVERPSSVVKELVENAIDADASDVTVYIEESGMKSIRIIDDGHGIRKEDAPLVFERHATSKIENDYDLFQVRQLGFRGEALASIGSVSHATIESFNRESSPFKLTYHGGEQIELTDGKERVGTDILIENLFYNTPARLKYVRHLKTEAGKIIDVISRVAIAHPNVAFKLELDGSTRVQTKGNGNLKEVIADIYGLNIAKAAIPFEHETQDFNITGFIVKPEISRSNKNYIHVSINQRHIKNFGISQAIINGYHSLLPKDKYPIAFLNIDMDPKLVDVNVHPTKLEVRISKDRALFVLIEEAVKATLRGTPLIPEITHDEPEQPFLTEQQVLNLAKTPDYSYQNFSKKSKPFVEEQVQSRRDVYPDYYETETKTDYGASDNVEVEEEQETQPEVKTDKLPYFEIIGQLHGTYVLLQNDQGLYLMDQHAAQERIKYEYYYQHVDENSESTPLLIPYTFEFPQMDVIAIDEKLDDLKTMGFEIERVSHSTYHVMSYPNWINSKNPEVDIQDLLDFILEKDSFSIQAYKEEVSIMLSCKRSIKANRYLTNSEIEQLLNDLNACESPYTCPHGRPVIIHYSTNDIERQFNRIMK</sequence>
<dbReference type="InterPro" id="IPR020568">
    <property type="entry name" value="Ribosomal_Su5_D2-typ_SF"/>
</dbReference>
<dbReference type="FunFam" id="3.30.565.10:FF:000003">
    <property type="entry name" value="DNA mismatch repair endonuclease MutL"/>
    <property type="match status" value="1"/>
</dbReference>
<evidence type="ECO:0000256" key="2">
    <source>
        <dbReference type="ARBA" id="ARBA00022763"/>
    </source>
</evidence>
<feature type="domain" description="MutL C-terminal dimerisation" evidence="6">
    <location>
        <begin position="422"/>
        <end position="563"/>
    </location>
</feature>
<proteinExistence type="inferred from homology"/>
<dbReference type="GO" id="GO:0016887">
    <property type="term" value="F:ATP hydrolysis activity"/>
    <property type="evidence" value="ECO:0007669"/>
    <property type="project" value="InterPro"/>
</dbReference>
<reference evidence="8 9" key="1">
    <citation type="submission" date="2016-10" db="EMBL/GenBank/DDBJ databases">
        <authorList>
            <person name="Varghese N."/>
            <person name="Submissions S."/>
        </authorList>
    </citation>
    <scope>NUCLEOTIDE SEQUENCE [LARGE SCALE GENOMIC DNA]</scope>
    <source>
        <strain evidence="8 9">IBRC-M10081</strain>
    </source>
</reference>
<dbReference type="InterPro" id="IPR014790">
    <property type="entry name" value="MutL_C"/>
</dbReference>
<evidence type="ECO:0000256" key="5">
    <source>
        <dbReference type="SAM" id="MobiDB-lite"/>
    </source>
</evidence>
<dbReference type="Proteomes" id="UP000243605">
    <property type="component" value="Unassembled WGS sequence"/>
</dbReference>
<dbReference type="InterPro" id="IPR042121">
    <property type="entry name" value="MutL_C_regsub"/>
</dbReference>
<dbReference type="InterPro" id="IPR002099">
    <property type="entry name" value="MutL/Mlh/PMS"/>
</dbReference>
<dbReference type="GO" id="GO:0032300">
    <property type="term" value="C:mismatch repair complex"/>
    <property type="evidence" value="ECO:0007669"/>
    <property type="project" value="InterPro"/>
</dbReference>
<dbReference type="InterPro" id="IPR014762">
    <property type="entry name" value="DNA_mismatch_repair_CS"/>
</dbReference>
<dbReference type="InterPro" id="IPR020667">
    <property type="entry name" value="DNA_mismatch_repair_MutL"/>
</dbReference>
<dbReference type="PROSITE" id="PS00058">
    <property type="entry name" value="DNA_MISMATCH_REPAIR_1"/>
    <property type="match status" value="1"/>
</dbReference>
<keyword evidence="3 4" id="KW-0234">DNA repair</keyword>
<accession>A0A662Z2T1</accession>
<dbReference type="PANTHER" id="PTHR10073:SF12">
    <property type="entry name" value="DNA MISMATCH REPAIR PROTEIN MLH1"/>
    <property type="match status" value="1"/>
</dbReference>
<comment type="similarity">
    <text evidence="1 4">Belongs to the DNA mismatch repair MutL/HexB family.</text>
</comment>
<evidence type="ECO:0000259" key="7">
    <source>
        <dbReference type="SMART" id="SM01340"/>
    </source>
</evidence>
<dbReference type="Pfam" id="PF08676">
    <property type="entry name" value="MutL_C"/>
    <property type="match status" value="1"/>
</dbReference>
<dbReference type="GO" id="GO:0030983">
    <property type="term" value="F:mismatched DNA binding"/>
    <property type="evidence" value="ECO:0007669"/>
    <property type="project" value="InterPro"/>
</dbReference>
<dbReference type="Gene3D" id="3.30.1370.100">
    <property type="entry name" value="MutL, C-terminal domain, regulatory subdomain"/>
    <property type="match status" value="1"/>
</dbReference>
<dbReference type="SUPFAM" id="SSF55874">
    <property type="entry name" value="ATPase domain of HSP90 chaperone/DNA topoisomerase II/histidine kinase"/>
    <property type="match status" value="1"/>
</dbReference>
<evidence type="ECO:0000256" key="1">
    <source>
        <dbReference type="ARBA" id="ARBA00006082"/>
    </source>
</evidence>
<dbReference type="InterPro" id="IPR036890">
    <property type="entry name" value="HATPase_C_sf"/>
</dbReference>
<dbReference type="GO" id="GO:0005524">
    <property type="term" value="F:ATP binding"/>
    <property type="evidence" value="ECO:0007669"/>
    <property type="project" value="InterPro"/>
</dbReference>
<dbReference type="AlphaFoldDB" id="A0A662Z2T1"/>
<dbReference type="Pfam" id="PF01119">
    <property type="entry name" value="DNA_mis_repair"/>
    <property type="match status" value="1"/>
</dbReference>
<dbReference type="PANTHER" id="PTHR10073">
    <property type="entry name" value="DNA MISMATCH REPAIR PROTEIN MLH, PMS, MUTL"/>
    <property type="match status" value="1"/>
</dbReference>
<dbReference type="SMART" id="SM01340">
    <property type="entry name" value="DNA_mis_repair"/>
    <property type="match status" value="1"/>
</dbReference>
<gene>
    <name evidence="4" type="primary">mutL</name>
    <name evidence="8" type="ORF">SAMN05192557_0224</name>
</gene>
<keyword evidence="9" id="KW-1185">Reference proteome</keyword>
<evidence type="ECO:0000256" key="4">
    <source>
        <dbReference type="HAMAP-Rule" id="MF_00149"/>
    </source>
</evidence>
<dbReference type="SUPFAM" id="SSF54211">
    <property type="entry name" value="Ribosomal protein S5 domain 2-like"/>
    <property type="match status" value="1"/>
</dbReference>
<dbReference type="SUPFAM" id="SSF118116">
    <property type="entry name" value="DNA mismatch repair protein MutL"/>
    <property type="match status" value="1"/>
</dbReference>
<dbReference type="OrthoDB" id="9763467at2"/>
<dbReference type="CDD" id="cd16926">
    <property type="entry name" value="HATPase_MutL-MLH-PMS-like"/>
    <property type="match status" value="1"/>
</dbReference>
<dbReference type="InterPro" id="IPR042120">
    <property type="entry name" value="MutL_C_dimsub"/>
</dbReference>
<comment type="function">
    <text evidence="4">This protein is involved in the repair of mismatches in DNA. It is required for dam-dependent methyl-directed DNA mismatch repair. May act as a 'molecular matchmaker', a protein that promotes the formation of a stable complex between two or more DNA-binding proteins in an ATP-dependent manner without itself being part of a final effector complex.</text>
</comment>
<evidence type="ECO:0000313" key="9">
    <source>
        <dbReference type="Proteomes" id="UP000243605"/>
    </source>
</evidence>
<evidence type="ECO:0000313" key="8">
    <source>
        <dbReference type="EMBL" id="SEV82201.1"/>
    </source>
</evidence>
<evidence type="ECO:0000259" key="6">
    <source>
        <dbReference type="SMART" id="SM00853"/>
    </source>
</evidence>
<dbReference type="InterPro" id="IPR013507">
    <property type="entry name" value="DNA_mismatch_S5_2-like"/>
</dbReference>